<sequence>MSTENTQESIVNIEEGESVKVKELYLAISPNGDFVVEFVLLSSDSRLWDFEVRMYNVIVENSKKDDYLDLKDGKRLSYRKLSEIATSKKGFTKEQSDLITLKDKLGWSVAVSDRLKSHKSTIRLLAISCISKEDMTHHSISETKISLDKYGGIVKLFSKNEDSEKTDKDSQNIDKNTNEDNSQYMNKYFLHYFLVDTTDEGAQYMELYDLKTNQLVSTFKRRNLNSLNLIADISDNFVISHNNKLLAYKSGTHVKLYLIECGLEIASIELETDEASFDDYFLHFFNNDERLLIYQSKNKWTIWDIFGSVHKSIKLENQLELDLKIVGILSTANYYQLERSSSFIIQDLKTLSLDESFVEQVTTSSKKFFILDLDNQKSELDGYYCIFEPWLLASDNKDEEKETPQYSVYLDKKKEILLLIGSHTIQVWHDRAKDNRDKHAKKRTLEFISVINKNESKSDDRNVIKRIEYAIRKFKLSIQSKDSQSVIEMGSEDDVIFTVKEACYTLKFLYGIYHAENLSYSLSLAVESRHSKFQEIVKQTRNIIVRFIQLYPVTWRLLNVHFDLLSILIEAKEHLLIKHILFNEKKDIDSPEKRILKTLDYIVSKLEKNEKNKLSHDIKPDQDSLLHEKSLHMPQYSSWEGNENTIRKALKLSGENPIYLGYLLEYYSNKAVEDIGWMVTVGEILPELYDEDKDNGFYKSYIQLLFYKPCFCGKGLDIPFFDFLVIPPSISNSLEVFIPITQLIPQDSDLNVDEIR</sequence>
<gene>
    <name evidence="1" type="ORF">DERYTH_LOCUS4664</name>
</gene>
<reference evidence="1" key="1">
    <citation type="submission" date="2021-06" db="EMBL/GenBank/DDBJ databases">
        <authorList>
            <person name="Kallberg Y."/>
            <person name="Tangrot J."/>
            <person name="Rosling A."/>
        </authorList>
    </citation>
    <scope>NUCLEOTIDE SEQUENCE</scope>
    <source>
        <strain evidence="1">MA453B</strain>
    </source>
</reference>
<dbReference type="AlphaFoldDB" id="A0A9N9ARZ1"/>
<protein>
    <submittedName>
        <fullName evidence="1">7461_t:CDS:1</fullName>
    </submittedName>
</protein>
<name>A0A9N9ARZ1_9GLOM</name>
<dbReference type="EMBL" id="CAJVPY010001820">
    <property type="protein sequence ID" value="CAG8537979.1"/>
    <property type="molecule type" value="Genomic_DNA"/>
</dbReference>
<keyword evidence="2" id="KW-1185">Reference proteome</keyword>
<accession>A0A9N9ARZ1</accession>
<evidence type="ECO:0000313" key="1">
    <source>
        <dbReference type="EMBL" id="CAG8537979.1"/>
    </source>
</evidence>
<dbReference type="OrthoDB" id="2323852at2759"/>
<proteinExistence type="predicted"/>
<dbReference type="Proteomes" id="UP000789405">
    <property type="component" value="Unassembled WGS sequence"/>
</dbReference>
<comment type="caution">
    <text evidence="1">The sequence shown here is derived from an EMBL/GenBank/DDBJ whole genome shotgun (WGS) entry which is preliminary data.</text>
</comment>
<organism evidence="1 2">
    <name type="scientific">Dentiscutata erythropus</name>
    <dbReference type="NCBI Taxonomy" id="1348616"/>
    <lineage>
        <taxon>Eukaryota</taxon>
        <taxon>Fungi</taxon>
        <taxon>Fungi incertae sedis</taxon>
        <taxon>Mucoromycota</taxon>
        <taxon>Glomeromycotina</taxon>
        <taxon>Glomeromycetes</taxon>
        <taxon>Diversisporales</taxon>
        <taxon>Gigasporaceae</taxon>
        <taxon>Dentiscutata</taxon>
    </lineage>
</organism>
<evidence type="ECO:0000313" key="2">
    <source>
        <dbReference type="Proteomes" id="UP000789405"/>
    </source>
</evidence>